<keyword evidence="3 4" id="KW-0326">Glycosidase</keyword>
<keyword evidence="2 4" id="KW-0378">Hydrolase</keyword>
<evidence type="ECO:0000256" key="2">
    <source>
        <dbReference type="ARBA" id="ARBA00022801"/>
    </source>
</evidence>
<dbReference type="Gene3D" id="3.20.20.80">
    <property type="entry name" value="Glycosidases"/>
    <property type="match status" value="1"/>
</dbReference>
<dbReference type="EMBL" id="JAEQNC010000002">
    <property type="protein sequence ID" value="MBL0370968.1"/>
    <property type="molecule type" value="Genomic_DNA"/>
</dbReference>
<feature type="active site" description="Proton donor" evidence="4">
    <location>
        <position position="157"/>
    </location>
</feature>
<feature type="domain" description="GH26" evidence="6">
    <location>
        <begin position="26"/>
        <end position="320"/>
    </location>
</feature>
<feature type="signal peptide" evidence="5">
    <location>
        <begin position="1"/>
        <end position="33"/>
    </location>
</feature>
<dbReference type="SUPFAM" id="SSF51445">
    <property type="entry name" value="(Trans)glycosidases"/>
    <property type="match status" value="1"/>
</dbReference>
<feature type="chain" id="PRO_5036906355" evidence="5">
    <location>
        <begin position="34"/>
        <end position="320"/>
    </location>
</feature>
<dbReference type="InterPro" id="IPR000805">
    <property type="entry name" value="Glyco_hydro_26"/>
</dbReference>
<evidence type="ECO:0000313" key="8">
    <source>
        <dbReference type="Proteomes" id="UP000633219"/>
    </source>
</evidence>
<evidence type="ECO:0000256" key="5">
    <source>
        <dbReference type="SAM" id="SignalP"/>
    </source>
</evidence>
<dbReference type="GO" id="GO:0006080">
    <property type="term" value="P:substituted mannan metabolic process"/>
    <property type="evidence" value="ECO:0007669"/>
    <property type="project" value="InterPro"/>
</dbReference>
<evidence type="ECO:0000313" key="7">
    <source>
        <dbReference type="EMBL" id="MBL0370968.1"/>
    </source>
</evidence>
<organism evidence="7 8">
    <name type="scientific">Rhizobium setariae</name>
    <dbReference type="NCBI Taxonomy" id="2801340"/>
    <lineage>
        <taxon>Bacteria</taxon>
        <taxon>Pseudomonadati</taxon>
        <taxon>Pseudomonadota</taxon>
        <taxon>Alphaproteobacteria</taxon>
        <taxon>Hyphomicrobiales</taxon>
        <taxon>Rhizobiaceae</taxon>
        <taxon>Rhizobium/Agrobacterium group</taxon>
        <taxon>Rhizobium</taxon>
    </lineage>
</organism>
<dbReference type="PROSITE" id="PS51764">
    <property type="entry name" value="GH26"/>
    <property type="match status" value="1"/>
</dbReference>
<gene>
    <name evidence="7" type="ORF">JJB09_02905</name>
</gene>
<accession>A0A936YJY5</accession>
<dbReference type="InterPro" id="IPR017853">
    <property type="entry name" value="GH"/>
</dbReference>
<evidence type="ECO:0000256" key="3">
    <source>
        <dbReference type="ARBA" id="ARBA00023295"/>
    </source>
</evidence>
<comment type="caution">
    <text evidence="7">The sequence shown here is derived from an EMBL/GenBank/DDBJ whole genome shotgun (WGS) entry which is preliminary data.</text>
</comment>
<dbReference type="PANTHER" id="PTHR40079">
    <property type="entry name" value="MANNAN ENDO-1,4-BETA-MANNOSIDASE E-RELATED"/>
    <property type="match status" value="1"/>
</dbReference>
<feature type="active site" description="Nucleophile" evidence="4">
    <location>
        <position position="261"/>
    </location>
</feature>
<evidence type="ECO:0000259" key="6">
    <source>
        <dbReference type="PROSITE" id="PS51764"/>
    </source>
</evidence>
<dbReference type="AlphaFoldDB" id="A0A936YJY5"/>
<comment type="similarity">
    <text evidence="1 4">Belongs to the glycosyl hydrolase 26 family.</text>
</comment>
<dbReference type="PANTHER" id="PTHR40079:SF4">
    <property type="entry name" value="GH26 DOMAIN-CONTAINING PROTEIN-RELATED"/>
    <property type="match status" value="1"/>
</dbReference>
<evidence type="ECO:0000256" key="4">
    <source>
        <dbReference type="PROSITE-ProRule" id="PRU01100"/>
    </source>
</evidence>
<reference evidence="7" key="1">
    <citation type="submission" date="2021-01" db="EMBL/GenBank/DDBJ databases">
        <title>Rhizobium sp. strain KVB221 16S ribosomal RNA gene Genome sequencing and assembly.</title>
        <authorList>
            <person name="Kang M."/>
        </authorList>
    </citation>
    <scope>NUCLEOTIDE SEQUENCE</scope>
    <source>
        <strain evidence="7">KVB221</strain>
    </source>
</reference>
<keyword evidence="8" id="KW-1185">Reference proteome</keyword>
<protein>
    <submittedName>
        <fullName evidence="7">Glycosyl hydrolase family 5</fullName>
    </submittedName>
</protein>
<dbReference type="InterPro" id="IPR022790">
    <property type="entry name" value="GH26_dom"/>
</dbReference>
<proteinExistence type="inferred from homology"/>
<dbReference type="Proteomes" id="UP000633219">
    <property type="component" value="Unassembled WGS sequence"/>
</dbReference>
<evidence type="ECO:0000256" key="1">
    <source>
        <dbReference type="ARBA" id="ARBA00007754"/>
    </source>
</evidence>
<sequence length="320" mass="36278">MRHRFTTAAAAGALFVMPISGFIAGTAAWPAQAEQKTCKRLPDGDKRPVVHTNATKFGAYDPHGDFSAQKDVATEALFLPWEDVELGTLQVADNYAHERNRKLLISIEPWSWNEDWRLSSDQLRRKVLAGDYDANIKAISAIIKTMKSPVIIRWGQEMEDKTGRFSWSDWPAQDYITAYKRVVDQFRADTPSVQVMWSPKGLDGLEKYYPGDSYVDIVGLSVFGLEAYDDKAYGGPKTFAEALEPGYKRVSHYGKPIWVAELGYEGCSDYLQSWMEAATAKNDKFPALKEVVYFNDRDVHPWPFDLGKPNWRVRDDTTTN</sequence>
<keyword evidence="5" id="KW-0732">Signal</keyword>
<name>A0A936YJY5_9HYPH</name>
<dbReference type="Pfam" id="PF02156">
    <property type="entry name" value="Glyco_hydro_26"/>
    <property type="match status" value="1"/>
</dbReference>
<dbReference type="GO" id="GO:0016985">
    <property type="term" value="F:mannan endo-1,4-beta-mannosidase activity"/>
    <property type="evidence" value="ECO:0007669"/>
    <property type="project" value="InterPro"/>
</dbReference>